<dbReference type="EMBL" id="AP008215">
    <property type="protein sequence ID" value="BAF24477.2"/>
    <property type="molecule type" value="Genomic_DNA"/>
</dbReference>
<reference evidence="3" key="2">
    <citation type="journal article" date="2008" name="Nucleic Acids Res.">
        <title>The rice annotation project database (RAP-DB): 2008 update.</title>
        <authorList>
            <consortium name="The rice annotation project (RAP)"/>
        </authorList>
    </citation>
    <scope>GENOME REANNOTATION</scope>
    <source>
        <strain evidence="3">cv. Nipponbare</strain>
    </source>
</reference>
<protein>
    <submittedName>
        <fullName evidence="2">Os09g0107600 protein</fullName>
    </submittedName>
</protein>
<proteinExistence type="predicted"/>
<organism evidence="2 3">
    <name type="scientific">Oryza sativa subsp. japonica</name>
    <name type="common">Rice</name>
    <dbReference type="NCBI Taxonomy" id="39947"/>
    <lineage>
        <taxon>Eukaryota</taxon>
        <taxon>Viridiplantae</taxon>
        <taxon>Streptophyta</taxon>
        <taxon>Embryophyta</taxon>
        <taxon>Tracheophyta</taxon>
        <taxon>Spermatophyta</taxon>
        <taxon>Magnoliopsida</taxon>
        <taxon>Liliopsida</taxon>
        <taxon>Poales</taxon>
        <taxon>Poaceae</taxon>
        <taxon>BOP clade</taxon>
        <taxon>Oryzoideae</taxon>
        <taxon>Oryzeae</taxon>
        <taxon>Oryzinae</taxon>
        <taxon>Oryza</taxon>
        <taxon>Oryza sativa</taxon>
    </lineage>
</organism>
<dbReference type="Proteomes" id="UP000000763">
    <property type="component" value="Chromosome 9"/>
</dbReference>
<reference evidence="2 3" key="1">
    <citation type="journal article" date="2005" name="Nature">
        <title>The map-based sequence of the rice genome.</title>
        <authorList>
            <consortium name="International rice genome sequencing project (IRGSP)"/>
            <person name="Matsumoto T."/>
            <person name="Wu J."/>
            <person name="Kanamori H."/>
            <person name="Katayose Y."/>
            <person name="Fujisawa M."/>
            <person name="Namiki N."/>
            <person name="Mizuno H."/>
            <person name="Yamamoto K."/>
            <person name="Antonio B.A."/>
            <person name="Baba T."/>
            <person name="Sakata K."/>
            <person name="Nagamura Y."/>
            <person name="Aoki H."/>
            <person name="Arikawa K."/>
            <person name="Arita K."/>
            <person name="Bito T."/>
            <person name="Chiden Y."/>
            <person name="Fujitsuka N."/>
            <person name="Fukunaka R."/>
            <person name="Hamada M."/>
            <person name="Harada C."/>
            <person name="Hayashi A."/>
            <person name="Hijishita S."/>
            <person name="Honda M."/>
            <person name="Hosokawa S."/>
            <person name="Ichikawa Y."/>
            <person name="Idonuma A."/>
            <person name="Iijima M."/>
            <person name="Ikeda M."/>
            <person name="Ikeno M."/>
            <person name="Ito K."/>
            <person name="Ito S."/>
            <person name="Ito T."/>
            <person name="Ito Y."/>
            <person name="Ito Y."/>
            <person name="Iwabuchi A."/>
            <person name="Kamiya K."/>
            <person name="Karasawa W."/>
            <person name="Kurita K."/>
            <person name="Katagiri S."/>
            <person name="Kikuta A."/>
            <person name="Kobayashi H."/>
            <person name="Kobayashi N."/>
            <person name="Machita K."/>
            <person name="Maehara T."/>
            <person name="Masukawa M."/>
            <person name="Mizubayashi T."/>
            <person name="Mukai Y."/>
            <person name="Nagasaki H."/>
            <person name="Nagata Y."/>
            <person name="Naito S."/>
            <person name="Nakashima M."/>
            <person name="Nakama Y."/>
            <person name="Nakamichi Y."/>
            <person name="Nakamura M."/>
            <person name="Meguro A."/>
            <person name="Negishi M."/>
            <person name="Ohta I."/>
            <person name="Ohta T."/>
            <person name="Okamoto M."/>
            <person name="Ono N."/>
            <person name="Saji S."/>
            <person name="Sakaguchi M."/>
            <person name="Sakai K."/>
            <person name="Shibata M."/>
            <person name="Shimokawa T."/>
            <person name="Song J."/>
            <person name="Takazaki Y."/>
            <person name="Terasawa K."/>
            <person name="Tsugane M."/>
            <person name="Tsuji K."/>
            <person name="Ueda S."/>
            <person name="Waki K."/>
            <person name="Yamagata H."/>
            <person name="Yamamoto M."/>
            <person name="Yamamoto S."/>
            <person name="Yamane H."/>
            <person name="Yoshiki S."/>
            <person name="Yoshihara R."/>
            <person name="Yukawa K."/>
            <person name="Zhong H."/>
            <person name="Yano M."/>
            <person name="Yuan Q."/>
            <person name="Ouyang S."/>
            <person name="Liu J."/>
            <person name="Jones K.M."/>
            <person name="Gansberger K."/>
            <person name="Moffat K."/>
            <person name="Hill J."/>
            <person name="Bera J."/>
            <person name="Fadrosh D."/>
            <person name="Jin S."/>
            <person name="Johri S."/>
            <person name="Kim M."/>
            <person name="Overton L."/>
            <person name="Reardon M."/>
            <person name="Tsitrin T."/>
            <person name="Vuong H."/>
            <person name="Weaver B."/>
            <person name="Ciecko A."/>
            <person name="Tallon L."/>
            <person name="Jackson J."/>
            <person name="Pai G."/>
            <person name="Aken S.V."/>
            <person name="Utterback T."/>
            <person name="Reidmuller S."/>
            <person name="Feldblyum T."/>
            <person name="Hsiao J."/>
            <person name="Zismann V."/>
            <person name="Iobst S."/>
            <person name="de Vazeille A.R."/>
            <person name="Buell C.R."/>
            <person name="Ying K."/>
            <person name="Li Y."/>
            <person name="Lu T."/>
            <person name="Huang Y."/>
            <person name="Zhao Q."/>
            <person name="Feng Q."/>
            <person name="Zhang L."/>
            <person name="Zhu J."/>
            <person name="Weng Q."/>
            <person name="Mu J."/>
            <person name="Lu Y."/>
            <person name="Fan D."/>
            <person name="Liu Y."/>
            <person name="Guan J."/>
            <person name="Zhang Y."/>
            <person name="Yu S."/>
            <person name="Liu X."/>
            <person name="Zhang Y."/>
            <person name="Hong G."/>
            <person name="Han B."/>
            <person name="Choisne N."/>
            <person name="Demange N."/>
            <person name="Orjeda G."/>
            <person name="Samain S."/>
            <person name="Cattolico L."/>
            <person name="Pelletier E."/>
            <person name="Couloux A."/>
            <person name="Segurens B."/>
            <person name="Wincker P."/>
            <person name="D'Hont A."/>
            <person name="Scarpelli C."/>
            <person name="Weissenbach J."/>
            <person name="Salanoubat M."/>
            <person name="Quetier F."/>
            <person name="Yu Y."/>
            <person name="Kim H.R."/>
            <person name="Rambo T."/>
            <person name="Currie J."/>
            <person name="Collura K."/>
            <person name="Luo M."/>
            <person name="Yang T."/>
            <person name="Ammiraju J.S.S."/>
            <person name="Engler F."/>
            <person name="Soderlund C."/>
            <person name="Wing R.A."/>
            <person name="Palmer L.E."/>
            <person name="de la Bastide M."/>
            <person name="Spiegel L."/>
            <person name="Nascimento L."/>
            <person name="Zutavern T."/>
            <person name="O'Shaughnessy A."/>
            <person name="Dike S."/>
            <person name="Dedhia N."/>
            <person name="Preston R."/>
            <person name="Balija V."/>
            <person name="McCombie W.R."/>
            <person name="Chow T."/>
            <person name="Chen H."/>
            <person name="Chung M."/>
            <person name="Chen C."/>
            <person name="Shaw J."/>
            <person name="Wu H."/>
            <person name="Hsiao K."/>
            <person name="Chao Y."/>
            <person name="Chu M."/>
            <person name="Cheng C."/>
            <person name="Hour A."/>
            <person name="Lee P."/>
            <person name="Lin S."/>
            <person name="Lin Y."/>
            <person name="Liou J."/>
            <person name="Liu S."/>
            <person name="Hsing Y."/>
            <person name="Raghuvanshi S."/>
            <person name="Mohanty A."/>
            <person name="Bharti A.K."/>
            <person name="Gaur A."/>
            <person name="Gupta V."/>
            <person name="Kumar D."/>
            <person name="Ravi V."/>
            <person name="Vij S."/>
            <person name="Kapur A."/>
            <person name="Khurana P."/>
            <person name="Khurana P."/>
            <person name="Khurana J.P."/>
            <person name="Tyagi A.K."/>
            <person name="Gaikwad K."/>
            <person name="Singh A."/>
            <person name="Dalal V."/>
            <person name="Srivastava S."/>
            <person name="Dixit A."/>
            <person name="Pal A.K."/>
            <person name="Ghazi I.A."/>
            <person name="Yadav M."/>
            <person name="Pandit A."/>
            <person name="Bhargava A."/>
            <person name="Sureshbabu K."/>
            <person name="Batra K."/>
            <person name="Sharma T.R."/>
            <person name="Mohapatra T."/>
            <person name="Singh N.K."/>
            <person name="Messing J."/>
            <person name="Nelson A.B."/>
            <person name="Fuks G."/>
            <person name="Kavchok S."/>
            <person name="Keizer G."/>
            <person name="Linton E."/>
            <person name="Llaca V."/>
            <person name="Song R."/>
            <person name="Tanyolac B."/>
            <person name="Young S."/>
            <person name="Ho-Il K."/>
            <person name="Hahn J.H."/>
            <person name="Sangsakoo G."/>
            <person name="Vanavichit A."/>
            <person name="de Mattos Luiz.A.T."/>
            <person name="Zimmer P.D."/>
            <person name="Malone G."/>
            <person name="Dellagostin O."/>
            <person name="de Oliveira A.C."/>
            <person name="Bevan M."/>
            <person name="Bancroft I."/>
            <person name="Minx P."/>
            <person name="Cordum H."/>
            <person name="Wilson R."/>
            <person name="Cheng Z."/>
            <person name="Jin W."/>
            <person name="Jiang J."/>
            <person name="Leong S.A."/>
            <person name="Iwama H."/>
            <person name="Gojobori T."/>
            <person name="Itoh T."/>
            <person name="Niimura Y."/>
            <person name="Fujii Y."/>
            <person name="Habara T."/>
            <person name="Sakai H."/>
            <person name="Sato Y."/>
            <person name="Wilson G."/>
            <person name="Kumar K."/>
            <person name="McCouch S."/>
            <person name="Juretic N."/>
            <person name="Hoen D."/>
            <person name="Wright S."/>
            <person name="Bruskiewich R."/>
            <person name="Bureau T."/>
            <person name="Miyao A."/>
            <person name="Hirochika H."/>
            <person name="Nishikawa T."/>
            <person name="Kadowaki K."/>
            <person name="Sugiura M."/>
            <person name="Burr B."/>
            <person name="Sasaki T."/>
        </authorList>
    </citation>
    <scope>NUCLEOTIDE SEQUENCE [LARGE SCALE GENOMIC DNA]</scope>
    <source>
        <strain evidence="3">cv. Nipponbare</strain>
    </source>
</reference>
<feature type="domain" description="Reverse transcriptase Ty1/copia-type" evidence="1">
    <location>
        <begin position="3"/>
        <end position="106"/>
    </location>
</feature>
<dbReference type="KEGG" id="dosa:Os09g0107600"/>
<dbReference type="PANTHER" id="PTHR11439:SF515">
    <property type="entry name" value="GAG-POL POLYPROTEIN"/>
    <property type="match status" value="1"/>
</dbReference>
<evidence type="ECO:0000313" key="2">
    <source>
        <dbReference type="EMBL" id="BAF24477.2"/>
    </source>
</evidence>
<accession>Q0J3I8</accession>
<evidence type="ECO:0000259" key="1">
    <source>
        <dbReference type="Pfam" id="PF07727"/>
    </source>
</evidence>
<dbReference type="InterPro" id="IPR013103">
    <property type="entry name" value="RVT_2"/>
</dbReference>
<sequence>MLSLGFRRNDCEHAVYGRGSGDSRLLVGVYVDDLIITGNVAMEIDRFKAEMMSLFKMSDLGPLSFYLGIEVEQVADGIHLSQKSYAQHILERARMQECNSCSTPMEPRLKLTKTSTAALVDATQYRSIVGCLRYLVHTRPDLAFSVGYVSRFMEAPTTEHDTAVKRILRYVAGTVDYGCYYKRMETPPEPVGYCDADMAGDVDTRKSTSRVVFFLGANPVSWQSIKQKVVVLSSCEAEYIAATTAACQGIWLAQLLAEIEQEEPQSFKLLVDNKSAIALSKNPVFHNRSKHIATRYHFIHECVEDGRAQVEFIGTDGEVADILTKALGRVRFQELRARIGVVEVSPRRQA</sequence>
<dbReference type="CDD" id="cd09272">
    <property type="entry name" value="RNase_HI_RT_Ty1"/>
    <property type="match status" value="1"/>
</dbReference>
<dbReference type="Pfam" id="PF07727">
    <property type="entry name" value="RVT_2"/>
    <property type="match status" value="1"/>
</dbReference>
<dbReference type="AlphaFoldDB" id="Q0J3I8"/>
<dbReference type="InterPro" id="IPR043502">
    <property type="entry name" value="DNA/RNA_pol_sf"/>
</dbReference>
<dbReference type="SUPFAM" id="SSF56672">
    <property type="entry name" value="DNA/RNA polymerases"/>
    <property type="match status" value="1"/>
</dbReference>
<evidence type="ECO:0000313" key="3">
    <source>
        <dbReference type="Proteomes" id="UP000000763"/>
    </source>
</evidence>
<gene>
    <name evidence="2" type="ordered locus">Os09g0107600</name>
</gene>
<dbReference type="PANTHER" id="PTHR11439">
    <property type="entry name" value="GAG-POL-RELATED RETROTRANSPOSON"/>
    <property type="match status" value="1"/>
</dbReference>
<name>Q0J3I8_ORYSJ</name>